<name>A0ABN7MMH5_9BURK</name>
<evidence type="ECO:0000313" key="2">
    <source>
        <dbReference type="Proteomes" id="UP000674425"/>
    </source>
</evidence>
<dbReference type="EMBL" id="CAJNAU010000059">
    <property type="protein sequence ID" value="CAE6806256.1"/>
    <property type="molecule type" value="Genomic_DNA"/>
</dbReference>
<comment type="caution">
    <text evidence="1">The sequence shown here is derived from an EMBL/GenBank/DDBJ whole genome shotgun (WGS) entry which is preliminary data.</text>
</comment>
<protein>
    <submittedName>
        <fullName evidence="1">Uncharacterized protein</fullName>
    </submittedName>
</protein>
<accession>A0ABN7MMH5</accession>
<keyword evidence="2" id="KW-1185">Reference proteome</keyword>
<dbReference type="Proteomes" id="UP000674425">
    <property type="component" value="Unassembled WGS sequence"/>
</dbReference>
<dbReference type="RefSeq" id="WP_200620727.1">
    <property type="nucleotide sequence ID" value="NZ_JAAGER010000056.1"/>
</dbReference>
<organism evidence="1 2">
    <name type="scientific">Paraburkholderia aspalathi</name>
    <dbReference type="NCBI Taxonomy" id="1324617"/>
    <lineage>
        <taxon>Bacteria</taxon>
        <taxon>Pseudomonadati</taxon>
        <taxon>Pseudomonadota</taxon>
        <taxon>Betaproteobacteria</taxon>
        <taxon>Burkholderiales</taxon>
        <taxon>Burkholderiaceae</taxon>
        <taxon>Paraburkholderia</taxon>
    </lineage>
</organism>
<sequence length="95" mass="11237">MSETDGALRLDERLRNWANVDKVWSDAADAARVEAAWRRLATHHQELLRMAYVWRAGRGVICRRLKIPQRPWYRYELEVTQAKAALARLLHEKRV</sequence>
<proteinExistence type="predicted"/>
<evidence type="ECO:0000313" key="1">
    <source>
        <dbReference type="EMBL" id="CAE6806256.1"/>
    </source>
</evidence>
<reference evidence="1 2" key="1">
    <citation type="submission" date="2021-02" db="EMBL/GenBank/DDBJ databases">
        <authorList>
            <person name="Vanwijnsberghe S."/>
        </authorList>
    </citation>
    <scope>NUCLEOTIDE SEQUENCE [LARGE SCALE GENOMIC DNA]</scope>
    <source>
        <strain evidence="1 2">R-69658</strain>
    </source>
</reference>
<gene>
    <name evidence="1" type="ORF">R69658_05197</name>
</gene>
<dbReference type="InterPro" id="IPR023213">
    <property type="entry name" value="CAT-like_dom_sf"/>
</dbReference>
<dbReference type="Gene3D" id="3.30.559.10">
    <property type="entry name" value="Chloramphenicol acetyltransferase-like domain"/>
    <property type="match status" value="1"/>
</dbReference>